<dbReference type="EMBL" id="JARTLD010000015">
    <property type="protein sequence ID" value="MED5016891.1"/>
    <property type="molecule type" value="Genomic_DNA"/>
</dbReference>
<dbReference type="InterPro" id="IPR021136">
    <property type="entry name" value="Flagellar_hook_control-like_C"/>
</dbReference>
<dbReference type="CDD" id="cd17470">
    <property type="entry name" value="T3SS_Flik_C"/>
    <property type="match status" value="1"/>
</dbReference>
<organism evidence="3 4">
    <name type="scientific">Paenibacillus chibensis</name>
    <dbReference type="NCBI Taxonomy" id="59846"/>
    <lineage>
        <taxon>Bacteria</taxon>
        <taxon>Bacillati</taxon>
        <taxon>Bacillota</taxon>
        <taxon>Bacilli</taxon>
        <taxon>Bacillales</taxon>
        <taxon>Paenibacillaceae</taxon>
        <taxon>Paenibacillus</taxon>
    </lineage>
</organism>
<keyword evidence="4" id="KW-1185">Reference proteome</keyword>
<dbReference type="PANTHER" id="PTHR37533">
    <property type="entry name" value="FLAGELLAR HOOK-LENGTH CONTROL PROTEIN"/>
    <property type="match status" value="1"/>
</dbReference>
<protein>
    <submittedName>
        <fullName evidence="3">Flagellar hook-length control protein FliK</fullName>
    </submittedName>
</protein>
<comment type="caution">
    <text evidence="3">The sequence shown here is derived from an EMBL/GenBank/DDBJ whole genome shotgun (WGS) entry which is preliminary data.</text>
</comment>
<dbReference type="Proteomes" id="UP001343257">
    <property type="component" value="Unassembled WGS sequence"/>
</dbReference>
<dbReference type="RefSeq" id="WP_328276278.1">
    <property type="nucleotide sequence ID" value="NZ_JARTLD010000015.1"/>
</dbReference>
<evidence type="ECO:0000259" key="2">
    <source>
        <dbReference type="Pfam" id="PF02120"/>
    </source>
</evidence>
<feature type="compositionally biased region" description="Basic and acidic residues" evidence="1">
    <location>
        <begin position="442"/>
        <end position="454"/>
    </location>
</feature>
<accession>A0ABU6PPT6</accession>
<evidence type="ECO:0000313" key="4">
    <source>
        <dbReference type="Proteomes" id="UP001343257"/>
    </source>
</evidence>
<sequence>MSLVFQNIAGGNAGAGKTSAAGSKAGSGTNAAATVAAAGTFDQSLAQMMSGEGTPSNAAAIIGSGTLLEGLMQLAGLSSMNDDGTSEGQTAADLLQTMLGGTDKLDDAVDSHPELLAALQGWLQQIQNLLDQSGQSPDVNPQENANALTGPLAESPATIRFVVQDGLAQLVSMLQQKAEGNQSAPLQAMKLLQSFQEILGDLLPVQPKQTSEQTTAASRLSQVKAETLSAADARLSNPVLEWVQQSQESGGKISPLLSALLSKSNASGNDQPSLIKADQAAAGTNAPSTDTQDQANDIFASQQTVTAGQLALRQGIHASVKADAPVPVEKFSQEMTGFVVSKLDFVKQQGISEARITLYPEHLGQVDIKLTMQNGQLVAQFTTEHAATKDLLEQQMSQLRSSLQTQGVQVEKLVVSQNQSLQSQMYHDGRQPNSGQQQSNRRSKEKEAPTDDAIKIAEMGEELNEWLAEQEAAQGGNSFTAKA</sequence>
<dbReference type="PANTHER" id="PTHR37533:SF2">
    <property type="entry name" value="FLAGELLAR HOOK-LENGTH CONTROL PROTEIN"/>
    <property type="match status" value="1"/>
</dbReference>
<gene>
    <name evidence="3" type="ORF">P9847_06180</name>
</gene>
<feature type="compositionally biased region" description="Polar residues" evidence="1">
    <location>
        <begin position="431"/>
        <end position="440"/>
    </location>
</feature>
<keyword evidence="3" id="KW-0969">Cilium</keyword>
<reference evidence="3 4" key="1">
    <citation type="submission" date="2023-03" db="EMBL/GenBank/DDBJ databases">
        <title>Bacillus Genome Sequencing.</title>
        <authorList>
            <person name="Dunlap C."/>
        </authorList>
    </citation>
    <scope>NUCLEOTIDE SEQUENCE [LARGE SCALE GENOMIC DNA]</scope>
    <source>
        <strain evidence="3 4">NRS-52</strain>
    </source>
</reference>
<feature type="region of interest" description="Disordered" evidence="1">
    <location>
        <begin position="421"/>
        <end position="454"/>
    </location>
</feature>
<keyword evidence="3" id="KW-0966">Cell projection</keyword>
<name>A0ABU6PPT6_9BACL</name>
<dbReference type="Pfam" id="PF02120">
    <property type="entry name" value="Flg_hook"/>
    <property type="match status" value="1"/>
</dbReference>
<dbReference type="InterPro" id="IPR052563">
    <property type="entry name" value="FliK"/>
</dbReference>
<dbReference type="InterPro" id="IPR038610">
    <property type="entry name" value="FliK-like_C_sf"/>
</dbReference>
<evidence type="ECO:0000313" key="3">
    <source>
        <dbReference type="EMBL" id="MED5016891.1"/>
    </source>
</evidence>
<proteinExistence type="predicted"/>
<feature type="domain" description="Flagellar hook-length control protein-like C-terminal" evidence="2">
    <location>
        <begin position="347"/>
        <end position="423"/>
    </location>
</feature>
<dbReference type="Gene3D" id="3.30.750.140">
    <property type="match status" value="1"/>
</dbReference>
<keyword evidence="3" id="KW-0282">Flagellum</keyword>
<evidence type="ECO:0000256" key="1">
    <source>
        <dbReference type="SAM" id="MobiDB-lite"/>
    </source>
</evidence>